<feature type="domain" description="VOC" evidence="3">
    <location>
        <begin position="352"/>
        <end position="479"/>
    </location>
</feature>
<dbReference type="InterPro" id="IPR051785">
    <property type="entry name" value="MMCE/EMCE_epimerase"/>
</dbReference>
<feature type="region of interest" description="Disordered" evidence="2">
    <location>
        <begin position="1"/>
        <end position="23"/>
    </location>
</feature>
<evidence type="ECO:0000256" key="2">
    <source>
        <dbReference type="SAM" id="MobiDB-lite"/>
    </source>
</evidence>
<dbReference type="GO" id="GO:0046491">
    <property type="term" value="P:L-methylmalonyl-CoA metabolic process"/>
    <property type="evidence" value="ECO:0007669"/>
    <property type="project" value="TreeGrafter"/>
</dbReference>
<dbReference type="Proteomes" id="UP001163105">
    <property type="component" value="Unassembled WGS sequence"/>
</dbReference>
<keyword evidence="5" id="KW-1185">Reference proteome</keyword>
<dbReference type="GO" id="GO:0005739">
    <property type="term" value="C:mitochondrion"/>
    <property type="evidence" value="ECO:0007669"/>
    <property type="project" value="TreeGrafter"/>
</dbReference>
<dbReference type="AlphaFoldDB" id="A0AB34FH04"/>
<dbReference type="InterPro" id="IPR029068">
    <property type="entry name" value="Glyas_Bleomycin-R_OHBP_Dase"/>
</dbReference>
<dbReference type="SUPFAM" id="SSF54593">
    <property type="entry name" value="Glyoxalase/Bleomycin resistance protein/Dihydroxybiphenyl dioxygenase"/>
    <property type="match status" value="1"/>
</dbReference>
<sequence>MADAEDDTLGMSSSARRASTERCAPYDKQPTIWDVSEAHSVPDAAFMEKFKESLIQSEDARGCEMLIADSTLSVWHEGRDRISSTSSATWPAAVVIDLPDKELSSIQNMARWRLVFDETFGRHLYVSGFQLERQLRDNALSPPYLDFALACVASPLTSQVHVGLGGGALPADSYFDIGVKLYIFTLEVDNREARTIESVIATRIILNRLSYVIYEHPDIEKFRSFAKDFGLIEVGEADGLYFYRGYGQDAYIYVAAAAAPGSVKRFVGAGFVAQSADDFNLACQISGAEMLGAAGRPGGGQLVQLRDPNGYVVQIAWGQEQRTVPAHGTSSCVGQPPMNGALDKNRKGLIHKLGHFGYVTDNYDETRRWYGENFNFIPTDLLHNPSDKGHEVAAFMRIDRGKIFVDHHSFLIVRGDGEGTTVHHSSFEVEDIDTQMMGHQWLAQAGWVLVWGVGRHIHGSQIFDYWYDSSGFIVEHYADGDVVNEETGAVRRYAAHPQMSDRGVQLLGLLECMYVLDLYRVLLMRRPPTLAASDLIALCGGNGKDGPENAEIASLLNLVEALVRPGQSVDSKAIRRHNIPSLGALSTYIWPVTCKAFAQSSYGTGEQADNPLWKGDFSALACDKWLHSQQPHHDHSAAVLYHCMKLVMHADIEFLQGYFMQSLGRARQSRNRSSQHTIVRTWLESHNGAVATWHANALLSEADGVLCEETRTYDMASSDTPNSRIMQKAYSDPPHIPYAVYFATLVLWAQGVACEGSGFALAGAAEVALGQRLLRRCSSRIARQMDRVLAWWD</sequence>
<comment type="caution">
    <text evidence="4">The sequence shown here is derived from an EMBL/GenBank/DDBJ whole genome shotgun (WGS) entry which is preliminary data.</text>
</comment>
<dbReference type="GO" id="GO:0046872">
    <property type="term" value="F:metal ion binding"/>
    <property type="evidence" value="ECO:0007669"/>
    <property type="project" value="UniProtKB-KW"/>
</dbReference>
<dbReference type="PROSITE" id="PS51819">
    <property type="entry name" value="VOC"/>
    <property type="match status" value="1"/>
</dbReference>
<dbReference type="EMBL" id="JAQHRD010000007">
    <property type="protein sequence ID" value="KAJ6438748.1"/>
    <property type="molecule type" value="Genomic_DNA"/>
</dbReference>
<keyword evidence="1" id="KW-0479">Metal-binding</keyword>
<dbReference type="PANTHER" id="PTHR43048">
    <property type="entry name" value="METHYLMALONYL-COA EPIMERASE"/>
    <property type="match status" value="1"/>
</dbReference>
<evidence type="ECO:0000259" key="3">
    <source>
        <dbReference type="PROSITE" id="PS51819"/>
    </source>
</evidence>
<gene>
    <name evidence="4" type="ORF">O9K51_08149</name>
</gene>
<dbReference type="GO" id="GO:0004493">
    <property type="term" value="F:methylmalonyl-CoA epimerase activity"/>
    <property type="evidence" value="ECO:0007669"/>
    <property type="project" value="TreeGrafter"/>
</dbReference>
<reference evidence="4" key="1">
    <citation type="submission" date="2023-01" db="EMBL/GenBank/DDBJ databases">
        <title>The growth and conidiation of Purpureocillium lavendulum are regulated by nitrogen source and histone H3K14 acetylation.</title>
        <authorList>
            <person name="Tang P."/>
            <person name="Han J."/>
            <person name="Zhang C."/>
            <person name="Tang P."/>
            <person name="Qi F."/>
            <person name="Zhang K."/>
            <person name="Liang L."/>
        </authorList>
    </citation>
    <scope>NUCLEOTIDE SEQUENCE</scope>
    <source>
        <strain evidence="4">YMF1.00683</strain>
    </source>
</reference>
<dbReference type="PANTHER" id="PTHR43048:SF3">
    <property type="entry name" value="METHYLMALONYL-COA EPIMERASE, MITOCHONDRIAL"/>
    <property type="match status" value="1"/>
</dbReference>
<accession>A0AB34FH04</accession>
<name>A0AB34FH04_9HYPO</name>
<evidence type="ECO:0000313" key="4">
    <source>
        <dbReference type="EMBL" id="KAJ6438748.1"/>
    </source>
</evidence>
<dbReference type="Gene3D" id="3.10.180.10">
    <property type="entry name" value="2,3-Dihydroxybiphenyl 1,2-Dioxygenase, domain 1"/>
    <property type="match status" value="2"/>
</dbReference>
<evidence type="ECO:0000256" key="1">
    <source>
        <dbReference type="ARBA" id="ARBA00022723"/>
    </source>
</evidence>
<dbReference type="InterPro" id="IPR037523">
    <property type="entry name" value="VOC_core"/>
</dbReference>
<protein>
    <submittedName>
        <fullName evidence="4">Glyoxalase/fosfomycin resistance/dioxygenase</fullName>
    </submittedName>
</protein>
<organism evidence="4 5">
    <name type="scientific">Purpureocillium lavendulum</name>
    <dbReference type="NCBI Taxonomy" id="1247861"/>
    <lineage>
        <taxon>Eukaryota</taxon>
        <taxon>Fungi</taxon>
        <taxon>Dikarya</taxon>
        <taxon>Ascomycota</taxon>
        <taxon>Pezizomycotina</taxon>
        <taxon>Sordariomycetes</taxon>
        <taxon>Hypocreomycetidae</taxon>
        <taxon>Hypocreales</taxon>
        <taxon>Ophiocordycipitaceae</taxon>
        <taxon>Purpureocillium</taxon>
    </lineage>
</organism>
<proteinExistence type="predicted"/>
<evidence type="ECO:0000313" key="5">
    <source>
        <dbReference type="Proteomes" id="UP001163105"/>
    </source>
</evidence>